<protein>
    <submittedName>
        <fullName evidence="1">Uncharacterized protein</fullName>
    </submittedName>
</protein>
<dbReference type="Proteomes" id="UP000001021">
    <property type="component" value="Chromosome"/>
</dbReference>
<reference evidence="1 2" key="1">
    <citation type="journal article" date="2006" name="J. Bacteriol.">
        <title>Comparative genomic analysis of three strains of Ehrlichia ruminantium reveals an active process of genome size plasticity.</title>
        <authorList>
            <person name="Frutos R."/>
            <person name="Viari A."/>
            <person name="Ferraz C."/>
            <person name="Morgat A."/>
            <person name="Eychenie S."/>
            <person name="Kandassami Y."/>
            <person name="Chantal I."/>
            <person name="Bensaid A."/>
            <person name="Coissac E."/>
            <person name="Vachiery N."/>
            <person name="Demaille J."/>
            <person name="Martinez D."/>
        </authorList>
    </citation>
    <scope>NUCLEOTIDE SEQUENCE [LARGE SCALE GENOMIC DNA]</scope>
    <source>
        <strain evidence="1 2">Welgevonden</strain>
    </source>
</reference>
<dbReference type="AlphaFoldDB" id="A0A0H3LZW1"/>
<sequence length="66" mass="7507">MVLAMYRYSHLPSNMIVGMAGVLDSARFSYFIAKELSDLLELAIILYISGNVLHILEKTIRQYLLS</sequence>
<organism evidence="1 2">
    <name type="scientific">Ehrlichia ruminantium (strain Welgevonden)</name>
    <dbReference type="NCBI Taxonomy" id="254945"/>
    <lineage>
        <taxon>Bacteria</taxon>
        <taxon>Pseudomonadati</taxon>
        <taxon>Pseudomonadota</taxon>
        <taxon>Alphaproteobacteria</taxon>
        <taxon>Rickettsiales</taxon>
        <taxon>Anaplasmataceae</taxon>
        <taxon>Ehrlichia</taxon>
    </lineage>
</organism>
<proteinExistence type="predicted"/>
<dbReference type="KEGG" id="erw:ERWE_CDS_04570"/>
<dbReference type="HOGENOM" id="CLU_2824285_0_0_5"/>
<evidence type="ECO:0000313" key="2">
    <source>
        <dbReference type="Proteomes" id="UP000001021"/>
    </source>
</evidence>
<gene>
    <name evidence="1" type="ordered locus">ERWE_CDS_04570</name>
</gene>
<keyword evidence="2" id="KW-1185">Reference proteome</keyword>
<accession>A0A0H3LZW1</accession>
<dbReference type="EMBL" id="CR925678">
    <property type="protein sequence ID" value="CAI26951.1"/>
    <property type="molecule type" value="Genomic_DNA"/>
</dbReference>
<evidence type="ECO:0000313" key="1">
    <source>
        <dbReference type="EMBL" id="CAI26951.1"/>
    </source>
</evidence>
<name>A0A0H3LZW1_EHRRW</name>